<dbReference type="EMBL" id="FJOG01000040">
    <property type="protein sequence ID" value="CZR66847.1"/>
    <property type="molecule type" value="Genomic_DNA"/>
</dbReference>
<dbReference type="Proteomes" id="UP000184330">
    <property type="component" value="Unassembled WGS sequence"/>
</dbReference>
<feature type="compositionally biased region" description="Polar residues" evidence="1">
    <location>
        <begin position="27"/>
        <end position="46"/>
    </location>
</feature>
<accession>A0A1L7XPF2</accession>
<reference evidence="2 3" key="1">
    <citation type="submission" date="2016-03" db="EMBL/GenBank/DDBJ databases">
        <authorList>
            <person name="Ploux O."/>
        </authorList>
    </citation>
    <scope>NUCLEOTIDE SEQUENCE [LARGE SCALE GENOMIC DNA]</scope>
    <source>
        <strain evidence="2 3">UAMH 11012</strain>
    </source>
</reference>
<name>A0A1L7XPF2_9HELO</name>
<keyword evidence="3" id="KW-1185">Reference proteome</keyword>
<evidence type="ECO:0000256" key="1">
    <source>
        <dbReference type="SAM" id="MobiDB-lite"/>
    </source>
</evidence>
<protein>
    <submittedName>
        <fullName evidence="2">Uncharacterized protein</fullName>
    </submittedName>
</protein>
<feature type="region of interest" description="Disordered" evidence="1">
    <location>
        <begin position="78"/>
        <end position="131"/>
    </location>
</feature>
<gene>
    <name evidence="2" type="ORF">PAC_16748</name>
</gene>
<proteinExistence type="predicted"/>
<feature type="region of interest" description="Disordered" evidence="1">
    <location>
        <begin position="1"/>
        <end position="57"/>
    </location>
</feature>
<sequence length="131" mass="14871">MEDNDGKEEIKGNKKVAFDSGKGNPHYNFSEQIDLTQGIDSPTPYSTYGKREHGPAFKQRSVARITVGVGAMIAERKMKKRRRALAKGREPKQRGPRKLHEVDSRVGRWKEQARAHTEDEVRMSLEAKGHT</sequence>
<evidence type="ECO:0000313" key="3">
    <source>
        <dbReference type="Proteomes" id="UP000184330"/>
    </source>
</evidence>
<evidence type="ECO:0000313" key="2">
    <source>
        <dbReference type="EMBL" id="CZR66847.1"/>
    </source>
</evidence>
<dbReference type="AlphaFoldDB" id="A0A1L7XPF2"/>
<organism evidence="2 3">
    <name type="scientific">Phialocephala subalpina</name>
    <dbReference type="NCBI Taxonomy" id="576137"/>
    <lineage>
        <taxon>Eukaryota</taxon>
        <taxon>Fungi</taxon>
        <taxon>Dikarya</taxon>
        <taxon>Ascomycota</taxon>
        <taxon>Pezizomycotina</taxon>
        <taxon>Leotiomycetes</taxon>
        <taxon>Helotiales</taxon>
        <taxon>Mollisiaceae</taxon>
        <taxon>Phialocephala</taxon>
        <taxon>Phialocephala fortinii species complex</taxon>
    </lineage>
</organism>
<feature type="compositionally biased region" description="Basic and acidic residues" evidence="1">
    <location>
        <begin position="87"/>
        <end position="131"/>
    </location>
</feature>